<dbReference type="Proteomes" id="UP000054937">
    <property type="component" value="Unassembled WGS sequence"/>
</dbReference>
<dbReference type="GO" id="GO:0005739">
    <property type="term" value="C:mitochondrion"/>
    <property type="evidence" value="ECO:0007669"/>
    <property type="project" value="TreeGrafter"/>
</dbReference>
<dbReference type="EMBL" id="LDAU01000093">
    <property type="protein sequence ID" value="KRX06687.1"/>
    <property type="molecule type" value="Genomic_DNA"/>
</dbReference>
<dbReference type="Pfam" id="PF01557">
    <property type="entry name" value="FAA_hydrolase"/>
    <property type="match status" value="1"/>
</dbReference>
<dbReference type="SUPFAM" id="SSF56529">
    <property type="entry name" value="FAH"/>
    <property type="match status" value="1"/>
</dbReference>
<dbReference type="GO" id="GO:0018773">
    <property type="term" value="F:acetylpyruvate hydrolase activity"/>
    <property type="evidence" value="ECO:0007669"/>
    <property type="project" value="TreeGrafter"/>
</dbReference>
<dbReference type="Gene3D" id="3.90.850.10">
    <property type="entry name" value="Fumarylacetoacetase-like, C-terminal domain"/>
    <property type="match status" value="1"/>
</dbReference>
<evidence type="ECO:0000256" key="2">
    <source>
        <dbReference type="ARBA" id="ARBA00022723"/>
    </source>
</evidence>
<accession>A0A0V0QWJ3</accession>
<dbReference type="InterPro" id="IPR011234">
    <property type="entry name" value="Fumarylacetoacetase-like_C"/>
</dbReference>
<sequence length="228" mass="25629">MELYKQIITKTHPKIVAIGKNYAAHVKEMGGNQPPSEPVIFTKQFTSIVPPETKNVVLKNFQNDIHHEVELGFMIKKQAKDVKNIKIEDYVAGYFLGIDLTDREKQAQMKKKGFPWDLAKGFDNALPISEFVPFEKVKDVNNLDLVFKVNGKITQNGNTSQMIHKVENLIEFVSKFMTLNPGDLFITGTPSGVGPVKHGDNMVGQLIQNGEVLAEINKNIQQQQKPNL</sequence>
<evidence type="ECO:0000259" key="3">
    <source>
        <dbReference type="Pfam" id="PF01557"/>
    </source>
</evidence>
<evidence type="ECO:0000313" key="4">
    <source>
        <dbReference type="EMBL" id="KRX06687.1"/>
    </source>
</evidence>
<organism evidence="4 5">
    <name type="scientific">Pseudocohnilembus persalinus</name>
    <name type="common">Ciliate</name>
    <dbReference type="NCBI Taxonomy" id="266149"/>
    <lineage>
        <taxon>Eukaryota</taxon>
        <taxon>Sar</taxon>
        <taxon>Alveolata</taxon>
        <taxon>Ciliophora</taxon>
        <taxon>Intramacronucleata</taxon>
        <taxon>Oligohymenophorea</taxon>
        <taxon>Scuticociliatia</taxon>
        <taxon>Philasterida</taxon>
        <taxon>Pseudocohnilembidae</taxon>
        <taxon>Pseudocohnilembus</taxon>
    </lineage>
</organism>
<keyword evidence="2" id="KW-0479">Metal-binding</keyword>
<dbReference type="PANTHER" id="PTHR11820">
    <property type="entry name" value="ACYLPYRUVASE"/>
    <property type="match status" value="1"/>
</dbReference>
<dbReference type="AlphaFoldDB" id="A0A0V0QWJ3"/>
<name>A0A0V0QWJ3_PSEPJ</name>
<dbReference type="InParanoid" id="A0A0V0QWJ3"/>
<comment type="similarity">
    <text evidence="1">Belongs to the FAH family.</text>
</comment>
<gene>
    <name evidence="4" type="ORF">PPERSA_07921</name>
</gene>
<comment type="caution">
    <text evidence="4">The sequence shown here is derived from an EMBL/GenBank/DDBJ whole genome shotgun (WGS) entry which is preliminary data.</text>
</comment>
<reference evidence="4 5" key="1">
    <citation type="journal article" date="2015" name="Sci. Rep.">
        <title>Genome of the facultative scuticociliatosis pathogen Pseudocohnilembus persalinus provides insight into its virulence through horizontal gene transfer.</title>
        <authorList>
            <person name="Xiong J."/>
            <person name="Wang G."/>
            <person name="Cheng J."/>
            <person name="Tian M."/>
            <person name="Pan X."/>
            <person name="Warren A."/>
            <person name="Jiang C."/>
            <person name="Yuan D."/>
            <person name="Miao W."/>
        </authorList>
    </citation>
    <scope>NUCLEOTIDE SEQUENCE [LARGE SCALE GENOMIC DNA]</scope>
    <source>
        <strain evidence="4">36N120E</strain>
    </source>
</reference>
<dbReference type="PANTHER" id="PTHR11820:SF7">
    <property type="entry name" value="ACYLPYRUVASE FAHD1, MITOCHONDRIAL"/>
    <property type="match status" value="1"/>
</dbReference>
<dbReference type="OrthoDB" id="430630at2759"/>
<proteinExistence type="inferred from homology"/>
<protein>
    <submittedName>
        <fullName evidence="4">Fumarylacetoacetase</fullName>
    </submittedName>
</protein>
<keyword evidence="5" id="KW-1185">Reference proteome</keyword>
<dbReference type="GO" id="GO:0046872">
    <property type="term" value="F:metal ion binding"/>
    <property type="evidence" value="ECO:0007669"/>
    <property type="project" value="UniProtKB-KW"/>
</dbReference>
<evidence type="ECO:0000313" key="5">
    <source>
        <dbReference type="Proteomes" id="UP000054937"/>
    </source>
</evidence>
<dbReference type="InterPro" id="IPR036663">
    <property type="entry name" value="Fumarylacetoacetase_C_sf"/>
</dbReference>
<feature type="domain" description="Fumarylacetoacetase-like C-terminal" evidence="3">
    <location>
        <begin position="14"/>
        <end position="212"/>
    </location>
</feature>
<dbReference type="OMA" id="WNIAETI"/>
<evidence type="ECO:0000256" key="1">
    <source>
        <dbReference type="ARBA" id="ARBA00010211"/>
    </source>
</evidence>